<feature type="region of interest" description="Disordered" evidence="2">
    <location>
        <begin position="1"/>
        <end position="31"/>
    </location>
</feature>
<accession>A0A9D4Z4I5</accession>
<evidence type="ECO:0000256" key="2">
    <source>
        <dbReference type="SAM" id="MobiDB-lite"/>
    </source>
</evidence>
<feature type="compositionally biased region" description="Acidic residues" evidence="2">
    <location>
        <begin position="1"/>
        <end position="25"/>
    </location>
</feature>
<feature type="coiled-coil region" evidence="1">
    <location>
        <begin position="340"/>
        <end position="388"/>
    </location>
</feature>
<dbReference type="PANTHER" id="PTHR46602">
    <property type="entry name" value="PROTEIN SUPPRESSOR OF GENE SILENCING 3"/>
    <property type="match status" value="1"/>
</dbReference>
<comment type="caution">
    <text evidence="3">The sequence shown here is derived from an EMBL/GenBank/DDBJ whole genome shotgun (WGS) entry which is preliminary data.</text>
</comment>
<dbReference type="Proteomes" id="UP000886520">
    <property type="component" value="Chromosome 25"/>
</dbReference>
<reference evidence="3" key="1">
    <citation type="submission" date="2021-01" db="EMBL/GenBank/DDBJ databases">
        <title>Adiantum capillus-veneris genome.</title>
        <authorList>
            <person name="Fang Y."/>
            <person name="Liao Q."/>
        </authorList>
    </citation>
    <scope>NUCLEOTIDE SEQUENCE</scope>
    <source>
        <strain evidence="3">H3</strain>
        <tissue evidence="3">Leaf</tissue>
    </source>
</reference>
<dbReference type="PANTHER" id="PTHR46602:SF1">
    <property type="entry name" value="PROTEIN SUPPRESSOR OF GENE SILENCING 3"/>
    <property type="match status" value="1"/>
</dbReference>
<gene>
    <name evidence="3" type="ORF">GOP47_0025850</name>
</gene>
<feature type="coiled-coil region" evidence="1">
    <location>
        <begin position="254"/>
        <end position="316"/>
    </location>
</feature>
<dbReference type="EMBL" id="JABFUD020000025">
    <property type="protein sequence ID" value="KAI5059531.1"/>
    <property type="molecule type" value="Genomic_DNA"/>
</dbReference>
<dbReference type="InterPro" id="IPR044287">
    <property type="entry name" value="SGS3"/>
</dbReference>
<dbReference type="AlphaFoldDB" id="A0A9D4Z4I5"/>
<protein>
    <submittedName>
        <fullName evidence="3">Uncharacterized protein</fullName>
    </submittedName>
</protein>
<dbReference type="GO" id="GO:0051607">
    <property type="term" value="P:defense response to virus"/>
    <property type="evidence" value="ECO:0007669"/>
    <property type="project" value="InterPro"/>
</dbReference>
<feature type="coiled-coil region" evidence="1">
    <location>
        <begin position="428"/>
        <end position="463"/>
    </location>
</feature>
<evidence type="ECO:0000313" key="4">
    <source>
        <dbReference type="Proteomes" id="UP000886520"/>
    </source>
</evidence>
<evidence type="ECO:0000256" key="1">
    <source>
        <dbReference type="SAM" id="Coils"/>
    </source>
</evidence>
<keyword evidence="4" id="KW-1185">Reference proteome</keyword>
<evidence type="ECO:0000313" key="3">
    <source>
        <dbReference type="EMBL" id="KAI5059531.1"/>
    </source>
</evidence>
<dbReference type="GO" id="GO:0031047">
    <property type="term" value="P:regulatory ncRNA-mediated gene silencing"/>
    <property type="evidence" value="ECO:0007669"/>
    <property type="project" value="InterPro"/>
</dbReference>
<dbReference type="OrthoDB" id="1927297at2759"/>
<sequence>MASEDDVFSDAEEEEEEDDDGDADEDLKRSLRRKSYEKHLPELKTLLKETFGDAKPNLVTDRTEKCCAVCPTLQWFKGWKALLGHAETFKKKRIQQHRGYAEAIKEALRVHGTSTSRSDIAPTETRTASFNPEAASNHVIVWPPILLVEAMDRRMDLHETMVDVLNREVPNICMPQFIQVRSYRGLLMFRGEAVGYLEAMRVSKLFSELNKRSDQNSRVHGYVATPKDMKVIDPERKLVKWTEESYYLKVQHAQKKDKEEHDNEKAQLKEMELRVETLAENELKFKERRERFEQLIEFKQKQIENQKKRADEMEKLHHDRMQRLEGQFQNEIKIFEATSAARLKRWREQLQHNEKRLEEERVKRLKEIEGLQKQFQTIRQDIKQKEAQKAVEKELEVMQRKQNFMAEMAKAEATFNEHARGQESELQVKQHHEEMKLMEEAKREREELLKEWLEKQKNEKKEKEEPVPVQEEASECCSCMDALDENNRAFLIPSKSQNYFPSSSFELQMEFWLWRLCKTKSPEARSKGGQMVKQLPSMQATQDR</sequence>
<organism evidence="3 4">
    <name type="scientific">Adiantum capillus-veneris</name>
    <name type="common">Maidenhair fern</name>
    <dbReference type="NCBI Taxonomy" id="13818"/>
    <lineage>
        <taxon>Eukaryota</taxon>
        <taxon>Viridiplantae</taxon>
        <taxon>Streptophyta</taxon>
        <taxon>Embryophyta</taxon>
        <taxon>Tracheophyta</taxon>
        <taxon>Polypodiopsida</taxon>
        <taxon>Polypodiidae</taxon>
        <taxon>Polypodiales</taxon>
        <taxon>Pteridineae</taxon>
        <taxon>Pteridaceae</taxon>
        <taxon>Vittarioideae</taxon>
        <taxon>Adiantum</taxon>
    </lineage>
</organism>
<proteinExistence type="predicted"/>
<feature type="region of interest" description="Disordered" evidence="2">
    <location>
        <begin position="523"/>
        <end position="544"/>
    </location>
</feature>
<keyword evidence="1" id="KW-0175">Coiled coil</keyword>
<name>A0A9D4Z4I5_ADICA</name>